<keyword evidence="1" id="KW-0812">Transmembrane</keyword>
<comment type="caution">
    <text evidence="2">The sequence shown here is derived from an EMBL/GenBank/DDBJ whole genome shotgun (WGS) entry which is preliminary data.</text>
</comment>
<organism evidence="2 3">
    <name type="scientific">Fructobacillus evanidus</name>
    <dbReference type="NCBI Taxonomy" id="3064281"/>
    <lineage>
        <taxon>Bacteria</taxon>
        <taxon>Bacillati</taxon>
        <taxon>Bacillota</taxon>
        <taxon>Bacilli</taxon>
        <taxon>Lactobacillales</taxon>
        <taxon>Lactobacillaceae</taxon>
        <taxon>Fructobacillus</taxon>
    </lineage>
</organism>
<keyword evidence="1" id="KW-1133">Transmembrane helix</keyword>
<accession>A0ABN9YNT2</accession>
<keyword evidence="1" id="KW-0472">Membrane</keyword>
<evidence type="ECO:0000313" key="2">
    <source>
        <dbReference type="EMBL" id="CAK1226320.1"/>
    </source>
</evidence>
<protein>
    <submittedName>
        <fullName evidence="2">Uncharacterized protein</fullName>
    </submittedName>
</protein>
<dbReference type="RefSeq" id="WP_338343183.1">
    <property type="nucleotide sequence ID" value="NZ_CAUZLH010000001.1"/>
</dbReference>
<name>A0ABN9YNT2_9LACO</name>
<proteinExistence type="predicted"/>
<keyword evidence="3" id="KW-1185">Reference proteome</keyword>
<dbReference type="EMBL" id="CAUZMB010000001">
    <property type="protein sequence ID" value="CAK1226320.1"/>
    <property type="molecule type" value="Genomic_DNA"/>
</dbReference>
<gene>
    <name evidence="2" type="ORF">R55214_HHFBAMCI_00134</name>
</gene>
<sequence>MLLPVIALVLVLGVAMYSLLVVVYFAYKIIATIISLIFEAIGNYRHSKWMKKHPEEVERVNKAIKQLGELFQGNK</sequence>
<reference evidence="2 3" key="1">
    <citation type="submission" date="2023-10" db="EMBL/GenBank/DDBJ databases">
        <authorList>
            <person name="Botero Cardona J."/>
        </authorList>
    </citation>
    <scope>NUCLEOTIDE SEQUENCE [LARGE SCALE GENOMIC DNA]</scope>
    <source>
        <strain evidence="2 3">R-55214</strain>
    </source>
</reference>
<evidence type="ECO:0000313" key="3">
    <source>
        <dbReference type="Proteomes" id="UP001314166"/>
    </source>
</evidence>
<feature type="transmembrane region" description="Helical" evidence="1">
    <location>
        <begin position="6"/>
        <end position="27"/>
    </location>
</feature>
<evidence type="ECO:0000256" key="1">
    <source>
        <dbReference type="SAM" id="Phobius"/>
    </source>
</evidence>
<dbReference type="Proteomes" id="UP001314166">
    <property type="component" value="Unassembled WGS sequence"/>
</dbReference>